<protein>
    <submittedName>
        <fullName evidence="2">TniQ protein</fullName>
    </submittedName>
</protein>
<dbReference type="Proteomes" id="UP000198623">
    <property type="component" value="Unassembled WGS sequence"/>
</dbReference>
<reference evidence="3" key="1">
    <citation type="submission" date="2016-10" db="EMBL/GenBank/DDBJ databases">
        <authorList>
            <person name="Varghese N."/>
            <person name="Submissions S."/>
        </authorList>
    </citation>
    <scope>NUCLEOTIDE SEQUENCE [LARGE SCALE GENOMIC DNA]</scope>
    <source>
        <strain evidence="3">CGMCC 1.10971</strain>
    </source>
</reference>
<evidence type="ECO:0000313" key="3">
    <source>
        <dbReference type="Proteomes" id="UP000198623"/>
    </source>
</evidence>
<dbReference type="RefSeq" id="WP_090728853.1">
    <property type="nucleotide sequence ID" value="NZ_FOOU01000010.1"/>
</dbReference>
<keyword evidence="3" id="KW-1185">Reference proteome</keyword>
<feature type="domain" description="TniQ" evidence="1">
    <location>
        <begin position="5"/>
        <end position="158"/>
    </location>
</feature>
<evidence type="ECO:0000259" key="1">
    <source>
        <dbReference type="Pfam" id="PF06527"/>
    </source>
</evidence>
<dbReference type="AlphaFoldDB" id="A0A1I2TNJ3"/>
<dbReference type="OrthoDB" id="6138887at2"/>
<organism evidence="2 3">
    <name type="scientific">Neptunomonas qingdaonensis</name>
    <dbReference type="NCBI Taxonomy" id="1045558"/>
    <lineage>
        <taxon>Bacteria</taxon>
        <taxon>Pseudomonadati</taxon>
        <taxon>Pseudomonadota</taxon>
        <taxon>Gammaproteobacteria</taxon>
        <taxon>Oceanospirillales</taxon>
        <taxon>Oceanospirillaceae</taxon>
        <taxon>Neptunomonas</taxon>
    </lineage>
</organism>
<proteinExistence type="predicted"/>
<evidence type="ECO:0000313" key="2">
    <source>
        <dbReference type="EMBL" id="SFG66484.1"/>
    </source>
</evidence>
<gene>
    <name evidence="2" type="ORF">SAMN05216175_110150</name>
</gene>
<dbReference type="STRING" id="1045558.SAMN05216175_110150"/>
<name>A0A1I2TNJ3_9GAMM</name>
<dbReference type="Pfam" id="PF06527">
    <property type="entry name" value="TniQ"/>
    <property type="match status" value="1"/>
</dbReference>
<sequence>MQLLVRPEPYEDESLESYLLRLSSANFLESYPLLSGSIREWLWENDRDAASAFPLALSQINIYHAKQSSSFRIRAIRLVESLTGLERLPLLKLAILNSSDKYGNGLSAVVRNGVFTPRCFLRSDGIPVCPHCLAESSYIRQHWHFLHYSACVEHECVLLERCPACKATLNYLDHEQIGTCTCGFELKSASVESADCDALTLSQIVVGHISNTESALSSEPSLSIRYGALLWYYLRRNKGLETDKKIEPAGLKGALEYFSRWPESLKNELQGCGDTAEQRLIAGFNKTSFQHVFGNMVLSASHFPSEHVSQNFILDEVLSFLEALVLDNPKTKRANIADVLLSVAEVAVVLATSHEQVYRLYQEGFLELSLRLPSKTKLGSHTPAFYLRQVFEFRAAHGQPSPQAQNAYLSGW</sequence>
<dbReference type="InterPro" id="IPR009492">
    <property type="entry name" value="TniQ"/>
</dbReference>
<accession>A0A1I2TNJ3</accession>
<dbReference type="EMBL" id="FOOU01000010">
    <property type="protein sequence ID" value="SFG66484.1"/>
    <property type="molecule type" value="Genomic_DNA"/>
</dbReference>